<feature type="transmembrane region" description="Helical" evidence="1">
    <location>
        <begin position="217"/>
        <end position="237"/>
    </location>
</feature>
<sequence length="447" mass="51409">MQNTPPSTQMFKKVVESTPKILTCCAQGFVHLRYAQPSDGDINDLSRGLSSSAHDVEETDLNRYLDRPRSYVEVVQSFLFLYVFARLRCLFIAMAPSFLINYYYNTKPKELRKTLFLDGLRGYASFIVVIFHLEVIEPHDQWIREHWGTNEKDDLGSNILQLPFIRVLFSGLPMVTCFFLISGFVLSYRNVQLIRSGEYEKLSESVTSLIFRRGFRLFLPSIAGILLQRVLLPWMYWNPPSTQTMMNDVYNETSMLLNHWSFDDHNMKLGHLWTIPVEFTCFVVLFVVIVGVARLGTWVRLSVVGALIMHSNASGHWAVALFMIGLFLAECEEIIEEQKGIQEAGAWIGKRERWISRLQSLFWITVFLAGLYLAGYPERFVDKSHDYSWIYLYTPQVYVDMGEPLPVMFWVSAASTLVVVALLRLSALQKAFTTPVAQYLGDISYSI</sequence>
<feature type="transmembrane region" description="Helical" evidence="1">
    <location>
        <begin position="407"/>
        <end position="425"/>
    </location>
</feature>
<feature type="transmembrane region" description="Helical" evidence="1">
    <location>
        <begin position="272"/>
        <end position="293"/>
    </location>
</feature>
<dbReference type="InterPro" id="IPR050879">
    <property type="entry name" value="Acyltransferase_3"/>
</dbReference>
<feature type="domain" description="Acyltransferase 3" evidence="2">
    <location>
        <begin position="116"/>
        <end position="447"/>
    </location>
</feature>
<proteinExistence type="predicted"/>
<dbReference type="PANTHER" id="PTHR23028">
    <property type="entry name" value="ACETYLTRANSFERASE"/>
    <property type="match status" value="1"/>
</dbReference>
<reference evidence="3 4" key="1">
    <citation type="journal article" date="2016" name="Genome Biol. Evol.">
        <title>Divergent and convergent evolution of fungal pathogenicity.</title>
        <authorList>
            <person name="Shang Y."/>
            <person name="Xiao G."/>
            <person name="Zheng P."/>
            <person name="Cen K."/>
            <person name="Zhan S."/>
            <person name="Wang C."/>
        </authorList>
    </citation>
    <scope>NUCLEOTIDE SEQUENCE [LARGE SCALE GENOMIC DNA]</scope>
    <source>
        <strain evidence="3 4">RCEF 4871</strain>
    </source>
</reference>
<dbReference type="OMA" id="QITWPWA"/>
<evidence type="ECO:0000313" key="4">
    <source>
        <dbReference type="Proteomes" id="UP000243498"/>
    </source>
</evidence>
<dbReference type="Proteomes" id="UP000243498">
    <property type="component" value="Unassembled WGS sequence"/>
</dbReference>
<keyword evidence="1" id="KW-0472">Membrane</keyword>
<protein>
    <submittedName>
        <fullName evidence="3">Acyltransferase 3</fullName>
    </submittedName>
</protein>
<dbReference type="EMBL" id="AZHC01000058">
    <property type="protein sequence ID" value="OAA34251.1"/>
    <property type="molecule type" value="Genomic_DNA"/>
</dbReference>
<comment type="caution">
    <text evidence="3">The sequence shown here is derived from an EMBL/GenBank/DDBJ whole genome shotgun (WGS) entry which is preliminary data.</text>
</comment>
<keyword evidence="1" id="KW-1133">Transmembrane helix</keyword>
<keyword evidence="4" id="KW-1185">Reference proteome</keyword>
<accession>A0A166W1G6</accession>
<keyword evidence="3" id="KW-0808">Transferase</keyword>
<evidence type="ECO:0000256" key="1">
    <source>
        <dbReference type="SAM" id="Phobius"/>
    </source>
</evidence>
<organism evidence="3 4">
    <name type="scientific">Metarhizium rileyi (strain RCEF 4871)</name>
    <name type="common">Nomuraea rileyi</name>
    <dbReference type="NCBI Taxonomy" id="1649241"/>
    <lineage>
        <taxon>Eukaryota</taxon>
        <taxon>Fungi</taxon>
        <taxon>Dikarya</taxon>
        <taxon>Ascomycota</taxon>
        <taxon>Pezizomycotina</taxon>
        <taxon>Sordariomycetes</taxon>
        <taxon>Hypocreomycetidae</taxon>
        <taxon>Hypocreales</taxon>
        <taxon>Clavicipitaceae</taxon>
        <taxon>Metarhizium</taxon>
    </lineage>
</organism>
<feature type="transmembrane region" description="Helical" evidence="1">
    <location>
        <begin position="164"/>
        <end position="186"/>
    </location>
</feature>
<dbReference type="STRING" id="1081105.A0A166W1G6"/>
<evidence type="ECO:0000313" key="3">
    <source>
        <dbReference type="EMBL" id="OAA34251.1"/>
    </source>
</evidence>
<feature type="transmembrane region" description="Helical" evidence="1">
    <location>
        <begin position="360"/>
        <end position="377"/>
    </location>
</feature>
<gene>
    <name evidence="3" type="ORF">NOR_08593</name>
</gene>
<name>A0A166W1G6_METRR</name>
<feature type="transmembrane region" description="Helical" evidence="1">
    <location>
        <begin position="79"/>
        <end position="103"/>
    </location>
</feature>
<dbReference type="AlphaFoldDB" id="A0A166W1G6"/>
<dbReference type="Pfam" id="PF01757">
    <property type="entry name" value="Acyl_transf_3"/>
    <property type="match status" value="1"/>
</dbReference>
<dbReference type="InterPro" id="IPR002656">
    <property type="entry name" value="Acyl_transf_3_dom"/>
</dbReference>
<evidence type="ECO:0000259" key="2">
    <source>
        <dbReference type="Pfam" id="PF01757"/>
    </source>
</evidence>
<keyword evidence="3" id="KW-0012">Acyltransferase</keyword>
<dbReference type="GO" id="GO:0016747">
    <property type="term" value="F:acyltransferase activity, transferring groups other than amino-acyl groups"/>
    <property type="evidence" value="ECO:0007669"/>
    <property type="project" value="InterPro"/>
</dbReference>
<dbReference type="OrthoDB" id="5819582at2759"/>
<dbReference type="PANTHER" id="PTHR23028:SF134">
    <property type="entry name" value="PUTATIVE (AFU_ORTHOLOGUE AFUA_4G08520)-RELATED"/>
    <property type="match status" value="1"/>
</dbReference>
<keyword evidence="1" id="KW-0812">Transmembrane</keyword>